<evidence type="ECO:0000256" key="9">
    <source>
        <dbReference type="ARBA" id="ARBA00023204"/>
    </source>
</evidence>
<evidence type="ECO:0000256" key="6">
    <source>
        <dbReference type="ARBA" id="ARBA00022801"/>
    </source>
</evidence>
<evidence type="ECO:0000256" key="7">
    <source>
        <dbReference type="ARBA" id="ARBA00022833"/>
    </source>
</evidence>
<dbReference type="GO" id="GO:0008270">
    <property type="term" value="F:zinc ion binding"/>
    <property type="evidence" value="ECO:0007669"/>
    <property type="project" value="UniProtKB-KW"/>
</dbReference>
<dbReference type="GO" id="GO:0033557">
    <property type="term" value="C:Slx1-Slx4 complex"/>
    <property type="evidence" value="ECO:0007669"/>
    <property type="project" value="UniProtKB-UniRule"/>
</dbReference>
<proteinExistence type="inferred from homology"/>
<dbReference type="GO" id="GO:0004520">
    <property type="term" value="F:DNA endonuclease activity"/>
    <property type="evidence" value="ECO:0007669"/>
    <property type="project" value="UniProtKB-UniRule"/>
</dbReference>
<comment type="function">
    <text evidence="11">Catalytic subunit of a heterodimeric structure-specific endonuclease that resolves DNA secondary structures generated during DNA repair and recombination. Has endonuclease activity towards branched DNA substrates, introducing single-strand cuts in duplex DNA close to junctions with ss-DNA.</text>
</comment>
<dbReference type="SUPFAM" id="SSF82771">
    <property type="entry name" value="GIY-YIG endonuclease"/>
    <property type="match status" value="1"/>
</dbReference>
<comment type="cofactor">
    <cofactor evidence="11">
        <name>a divalent metal cation</name>
        <dbReference type="ChEBI" id="CHEBI:60240"/>
    </cofactor>
</comment>
<comment type="caution">
    <text evidence="14">The sequence shown here is derived from an EMBL/GenBank/DDBJ whole genome shotgun (WGS) entry which is preliminary data.</text>
</comment>
<protein>
    <recommendedName>
        <fullName evidence="11">Structure-specific endonuclease subunit SLX1 homolog</fullName>
        <ecNumber evidence="11">3.1.-.-</ecNumber>
    </recommendedName>
</protein>
<evidence type="ECO:0000256" key="5">
    <source>
        <dbReference type="ARBA" id="ARBA00022771"/>
    </source>
</evidence>
<evidence type="ECO:0000259" key="13">
    <source>
        <dbReference type="PROSITE" id="PS50164"/>
    </source>
</evidence>
<comment type="subcellular location">
    <subcellularLocation>
        <location evidence="11">Nucleus</location>
    </subcellularLocation>
</comment>
<dbReference type="Pfam" id="PF01541">
    <property type="entry name" value="GIY-YIG"/>
    <property type="match status" value="1"/>
</dbReference>
<feature type="domain" description="GIY-YIG" evidence="13">
    <location>
        <begin position="9"/>
        <end position="96"/>
    </location>
</feature>
<dbReference type="InterPro" id="IPR048749">
    <property type="entry name" value="SLX1_C"/>
</dbReference>
<name>A0ABD1CBI9_CULPP</name>
<reference evidence="14 15" key="1">
    <citation type="submission" date="2024-05" db="EMBL/GenBank/DDBJ databases">
        <title>Culex pipiens pipiens assembly and annotation.</title>
        <authorList>
            <person name="Alout H."/>
            <person name="Durand T."/>
        </authorList>
    </citation>
    <scope>NUCLEOTIDE SEQUENCE [LARGE SCALE GENOMIC DNA]</scope>
    <source>
        <strain evidence="14">HA-2024</strain>
        <tissue evidence="14">Whole body</tissue>
    </source>
</reference>
<evidence type="ECO:0000256" key="10">
    <source>
        <dbReference type="ARBA" id="ARBA00023242"/>
    </source>
</evidence>
<dbReference type="FunFam" id="3.40.1440.10:FF:000008">
    <property type="entry name" value="Structure-specific endonuclease subunit SLX1 homolog"/>
    <property type="match status" value="1"/>
</dbReference>
<evidence type="ECO:0000313" key="14">
    <source>
        <dbReference type="EMBL" id="KAL1373707.1"/>
    </source>
</evidence>
<dbReference type="Pfam" id="PF21202">
    <property type="entry name" value="SLX1_C"/>
    <property type="match status" value="1"/>
</dbReference>
<keyword evidence="6 11" id="KW-0378">Hydrolase</keyword>
<keyword evidence="2" id="KW-0479">Metal-binding</keyword>
<dbReference type="PROSITE" id="PS50164">
    <property type="entry name" value="GIY_YIG"/>
    <property type="match status" value="1"/>
</dbReference>
<feature type="region of interest" description="Disordered" evidence="12">
    <location>
        <begin position="164"/>
        <end position="192"/>
    </location>
</feature>
<evidence type="ECO:0000256" key="12">
    <source>
        <dbReference type="SAM" id="MobiDB-lite"/>
    </source>
</evidence>
<dbReference type="CDD" id="cd10455">
    <property type="entry name" value="GIY-YIG_SLX1"/>
    <property type="match status" value="1"/>
</dbReference>
<feature type="region of interest" description="Disordered" evidence="12">
    <location>
        <begin position="218"/>
        <end position="251"/>
    </location>
</feature>
<feature type="compositionally biased region" description="Acidic residues" evidence="12">
    <location>
        <begin position="226"/>
        <end position="248"/>
    </location>
</feature>
<dbReference type="GO" id="GO:0006281">
    <property type="term" value="P:DNA repair"/>
    <property type="evidence" value="ECO:0007669"/>
    <property type="project" value="UniProtKB-UniRule"/>
</dbReference>
<evidence type="ECO:0000256" key="8">
    <source>
        <dbReference type="ARBA" id="ARBA00023172"/>
    </source>
</evidence>
<dbReference type="InterPro" id="IPR000305">
    <property type="entry name" value="GIY-YIG_endonuc"/>
</dbReference>
<dbReference type="HAMAP" id="MF_03100">
    <property type="entry name" value="Endonuc_su_Slx1"/>
    <property type="match status" value="1"/>
</dbReference>
<sequence length="459" mass="51119">MAAVQEIEDFYGVYLLVSKSPNPKFAGRTYIGYTVDPNRRIKQHNSGQDGGGAKRTSNRGPWVMVMIIHGFPNNLSALRFEWAWQQPKVSRRLKAIPELHKKQRKESNFEYNFRILTEMLRIGPWNRLPLTVRWLVDDFHREFEVGKAPPMHMPICFGRVKKVPKKGKVGKKSGGRRRAAQKSSTVPKTNSKSKQIAVNYDLDVDEYDLLVMGADATASENASKPEEEEPVAADDDGITISSDEDEDEPKSNDADLCVICNGAIGTSNDFALRCVRPRCSMVCHIECLAGKCLEPGQYVPVAGVCPVCDGNFLWGDLIRKANGCSDLVEDSGNTTMLEVDDVSEMRRTAAVALFLVLVIVMATATEARRRRYPSGGRRKPLTSHKTLKQLEYEARETNTPNFVRLVLMRLVYGLATQMGIEDRLDTAFGGAFVPPNAVEEADDYLDIFSDEGGDGDYGL</sequence>
<evidence type="ECO:0000256" key="11">
    <source>
        <dbReference type="HAMAP-Rule" id="MF_03100"/>
    </source>
</evidence>
<dbReference type="InterPro" id="IPR027520">
    <property type="entry name" value="Slx1"/>
</dbReference>
<feature type="compositionally biased region" description="Basic residues" evidence="12">
    <location>
        <begin position="164"/>
        <end position="180"/>
    </location>
</feature>
<dbReference type="Gene3D" id="3.40.1440.10">
    <property type="entry name" value="GIY-YIG endonuclease"/>
    <property type="match status" value="1"/>
</dbReference>
<keyword evidence="10 11" id="KW-0539">Nucleus</keyword>
<comment type="similarity">
    <text evidence="11">Belongs to the SLX1 family.</text>
</comment>
<dbReference type="GO" id="GO:0006310">
    <property type="term" value="P:DNA recombination"/>
    <property type="evidence" value="ECO:0007669"/>
    <property type="project" value="UniProtKB-UniRule"/>
</dbReference>
<gene>
    <name evidence="14" type="ORF">pipiens_018503</name>
</gene>
<evidence type="ECO:0000256" key="2">
    <source>
        <dbReference type="ARBA" id="ARBA00022723"/>
    </source>
</evidence>
<dbReference type="InterPro" id="IPR035901">
    <property type="entry name" value="GIY-YIG_endonuc_sf"/>
</dbReference>
<keyword evidence="1 11" id="KW-0540">Nuclease</keyword>
<keyword evidence="4 11" id="KW-0227">DNA damage</keyword>
<evidence type="ECO:0000256" key="4">
    <source>
        <dbReference type="ARBA" id="ARBA00022763"/>
    </source>
</evidence>
<accession>A0ABD1CBI9</accession>
<dbReference type="InterPro" id="IPR050381">
    <property type="entry name" value="SLX1_endonuclease"/>
</dbReference>
<dbReference type="PANTHER" id="PTHR20208:SF10">
    <property type="entry name" value="STRUCTURE-SPECIFIC ENDONUCLEASE SUBUNIT SLX1"/>
    <property type="match status" value="1"/>
</dbReference>
<dbReference type="CDD" id="cd00029">
    <property type="entry name" value="C1"/>
    <property type="match status" value="1"/>
</dbReference>
<dbReference type="GO" id="GO:0016787">
    <property type="term" value="F:hydrolase activity"/>
    <property type="evidence" value="ECO:0007669"/>
    <property type="project" value="UniProtKB-KW"/>
</dbReference>
<comment type="subunit">
    <text evidence="11">Forms a heterodimer with a member of the SLX4 family.</text>
</comment>
<evidence type="ECO:0000313" key="15">
    <source>
        <dbReference type="Proteomes" id="UP001562425"/>
    </source>
</evidence>
<keyword evidence="8 11" id="KW-0233">DNA recombination</keyword>
<keyword evidence="5" id="KW-0863">Zinc-finger</keyword>
<dbReference type="Proteomes" id="UP001562425">
    <property type="component" value="Unassembled WGS sequence"/>
</dbReference>
<organism evidence="14 15">
    <name type="scientific">Culex pipiens pipiens</name>
    <name type="common">Northern house mosquito</name>
    <dbReference type="NCBI Taxonomy" id="38569"/>
    <lineage>
        <taxon>Eukaryota</taxon>
        <taxon>Metazoa</taxon>
        <taxon>Ecdysozoa</taxon>
        <taxon>Arthropoda</taxon>
        <taxon>Hexapoda</taxon>
        <taxon>Insecta</taxon>
        <taxon>Pterygota</taxon>
        <taxon>Neoptera</taxon>
        <taxon>Endopterygota</taxon>
        <taxon>Diptera</taxon>
        <taxon>Nematocera</taxon>
        <taxon>Culicoidea</taxon>
        <taxon>Culicidae</taxon>
        <taxon>Culicinae</taxon>
        <taxon>Culicini</taxon>
        <taxon>Culex</taxon>
        <taxon>Culex</taxon>
    </lineage>
</organism>
<keyword evidence="15" id="KW-1185">Reference proteome</keyword>
<keyword evidence="7" id="KW-0862">Zinc</keyword>
<comment type="caution">
    <text evidence="11">Lacks conserved residue(s) required for the propagation of feature annotation.</text>
</comment>
<dbReference type="EC" id="3.1.-.-" evidence="11"/>
<keyword evidence="3 11" id="KW-0255">Endonuclease</keyword>
<dbReference type="EMBL" id="JBEHCU010014068">
    <property type="protein sequence ID" value="KAL1373707.1"/>
    <property type="molecule type" value="Genomic_DNA"/>
</dbReference>
<evidence type="ECO:0000256" key="1">
    <source>
        <dbReference type="ARBA" id="ARBA00022722"/>
    </source>
</evidence>
<dbReference type="PANTHER" id="PTHR20208">
    <property type="entry name" value="STRUCTURE-SPECIFIC ENDONUCLEASE SUBUNIT SLX1"/>
    <property type="match status" value="1"/>
</dbReference>
<evidence type="ECO:0000256" key="3">
    <source>
        <dbReference type="ARBA" id="ARBA00022759"/>
    </source>
</evidence>
<dbReference type="InterPro" id="IPR013083">
    <property type="entry name" value="Znf_RING/FYVE/PHD"/>
</dbReference>
<dbReference type="AlphaFoldDB" id="A0ABD1CBI9"/>
<dbReference type="Gene3D" id="3.30.40.10">
    <property type="entry name" value="Zinc/RING finger domain, C3HC4 (zinc finger)"/>
    <property type="match status" value="1"/>
</dbReference>
<feature type="compositionally biased region" description="Polar residues" evidence="12">
    <location>
        <begin position="181"/>
        <end position="192"/>
    </location>
</feature>
<keyword evidence="9 11" id="KW-0234">DNA repair</keyword>